<reference evidence="8 9" key="1">
    <citation type="journal article" date="2019" name="Nat. Med.">
        <title>A library of human gut bacterial isolates paired with longitudinal multiomics data enables mechanistic microbiome research.</title>
        <authorList>
            <person name="Poyet M."/>
            <person name="Groussin M."/>
            <person name="Gibbons S.M."/>
            <person name="Avila-Pacheco J."/>
            <person name="Jiang X."/>
            <person name="Kearney S.M."/>
            <person name="Perrotta A.R."/>
            <person name="Berdy B."/>
            <person name="Zhao S."/>
            <person name="Lieberman T.D."/>
            <person name="Swanson P.K."/>
            <person name="Smith M."/>
            <person name="Roesemann S."/>
            <person name="Alexander J.E."/>
            <person name="Rich S.A."/>
            <person name="Livny J."/>
            <person name="Vlamakis H."/>
            <person name="Clish C."/>
            <person name="Bullock K."/>
            <person name="Deik A."/>
            <person name="Scott J."/>
            <person name="Pierce K.A."/>
            <person name="Xavier R.J."/>
            <person name="Alm E.J."/>
        </authorList>
    </citation>
    <scope>NUCLEOTIDE SEQUENCE [LARGE SCALE GENOMIC DNA]</scope>
    <source>
        <strain evidence="8 9">BIOML-B9</strain>
    </source>
</reference>
<dbReference type="InterPro" id="IPR013785">
    <property type="entry name" value="Aldolase_TIM"/>
</dbReference>
<feature type="domain" description="Radical SAM core" evidence="7">
    <location>
        <begin position="84"/>
        <end position="320"/>
    </location>
</feature>
<dbReference type="GO" id="GO:0046872">
    <property type="term" value="F:metal ion binding"/>
    <property type="evidence" value="ECO:0007669"/>
    <property type="project" value="UniProtKB-KW"/>
</dbReference>
<evidence type="ECO:0000259" key="7">
    <source>
        <dbReference type="PROSITE" id="PS51918"/>
    </source>
</evidence>
<accession>A0A6A8KMA3</accession>
<comment type="cofactor">
    <cofactor evidence="1">
        <name>[4Fe-4S] cluster</name>
        <dbReference type="ChEBI" id="CHEBI:49883"/>
    </cofactor>
</comment>
<evidence type="ECO:0000313" key="9">
    <source>
        <dbReference type="Proteomes" id="UP000477010"/>
    </source>
</evidence>
<proteinExistence type="predicted"/>
<dbReference type="SUPFAM" id="SSF102114">
    <property type="entry name" value="Radical SAM enzymes"/>
    <property type="match status" value="1"/>
</dbReference>
<evidence type="ECO:0000256" key="4">
    <source>
        <dbReference type="ARBA" id="ARBA00022723"/>
    </source>
</evidence>
<evidence type="ECO:0000313" key="8">
    <source>
        <dbReference type="EMBL" id="MSC82063.1"/>
    </source>
</evidence>
<keyword evidence="4" id="KW-0479">Metal-binding</keyword>
<dbReference type="SFLD" id="SFLDS00029">
    <property type="entry name" value="Radical_SAM"/>
    <property type="match status" value="1"/>
</dbReference>
<name>A0A6A8KMA3_9FIRM</name>
<dbReference type="PROSITE" id="PS51918">
    <property type="entry name" value="RADICAL_SAM"/>
    <property type="match status" value="1"/>
</dbReference>
<dbReference type="SFLD" id="SFLDG01067">
    <property type="entry name" value="SPASM/twitch_domain_containing"/>
    <property type="match status" value="1"/>
</dbReference>
<protein>
    <submittedName>
        <fullName evidence="8">SPASM domain-containing protein</fullName>
    </submittedName>
</protein>
<dbReference type="GO" id="GO:0016491">
    <property type="term" value="F:oxidoreductase activity"/>
    <property type="evidence" value="ECO:0007669"/>
    <property type="project" value="InterPro"/>
</dbReference>
<evidence type="ECO:0000256" key="2">
    <source>
        <dbReference type="ARBA" id="ARBA00022485"/>
    </source>
</evidence>
<comment type="caution">
    <text evidence="8">The sequence shown here is derived from an EMBL/GenBank/DDBJ whole genome shotgun (WGS) entry which is preliminary data.</text>
</comment>
<sequence length="441" mass="49714">MKVSQYNSIYDFPSNPSQKLMFNAKSLALALVDCSKVEQYENYCQTHEEIPDEAFLNDLKTGGFLIDDSIDEKAILKYEQLCSRYSRSHLSLVIAATSNCNFRCVYCYERSVLRASTMSEATQEAIVKFVESEAPHLESFTVTWYGGEPLLALDIIESLSLKFIDICKKNDIAYGATIVTNGYLLNCAVVEKLNTLYVNQYQVTLDGRKEIHDCSRPLANGGGTYDVITQNLIDVKDVIPSVSLRINTGRHNVDQVHEIFEWVKDNGLSEKVFPYLGKITSTGKEDPTTSMCLNTDEFVEARIKMINGETANLQRNNFYPTPVRCYCGADSNNVFVIDSDGSLYKCWDDIGHIERAVGNINTNIEYNSTLFSYIQYSAVDDPDCSDCAVLPICMGGCPHRRLQSLPDRCSEFKDHLEEFLLITADNVIKARNKEKENDQTV</sequence>
<dbReference type="CDD" id="cd01335">
    <property type="entry name" value="Radical_SAM"/>
    <property type="match status" value="1"/>
</dbReference>
<evidence type="ECO:0000256" key="1">
    <source>
        <dbReference type="ARBA" id="ARBA00001966"/>
    </source>
</evidence>
<gene>
    <name evidence="8" type="ORF">GKD85_14895</name>
</gene>
<organism evidence="8 9">
    <name type="scientific">Faecalibacterium prausnitzii</name>
    <dbReference type="NCBI Taxonomy" id="853"/>
    <lineage>
        <taxon>Bacteria</taxon>
        <taxon>Bacillati</taxon>
        <taxon>Bacillota</taxon>
        <taxon>Clostridia</taxon>
        <taxon>Eubacteriales</taxon>
        <taxon>Oscillospiraceae</taxon>
        <taxon>Faecalibacterium</taxon>
    </lineage>
</organism>
<dbReference type="UniPathway" id="UPA00782"/>
<dbReference type="InterPro" id="IPR007197">
    <property type="entry name" value="rSAM"/>
</dbReference>
<keyword evidence="6" id="KW-0411">Iron-sulfur</keyword>
<dbReference type="InterPro" id="IPR023867">
    <property type="entry name" value="Sulphatase_maturase_rSAM"/>
</dbReference>
<dbReference type="Gene3D" id="3.20.20.70">
    <property type="entry name" value="Aldolase class I"/>
    <property type="match status" value="1"/>
</dbReference>
<dbReference type="GO" id="GO:0051539">
    <property type="term" value="F:4 iron, 4 sulfur cluster binding"/>
    <property type="evidence" value="ECO:0007669"/>
    <property type="project" value="UniProtKB-KW"/>
</dbReference>
<dbReference type="InterPro" id="IPR058240">
    <property type="entry name" value="rSAM_sf"/>
</dbReference>
<dbReference type="SFLD" id="SFLDG01384">
    <property type="entry name" value="thioether_bond_formation_requi"/>
    <property type="match status" value="1"/>
</dbReference>
<dbReference type="AlphaFoldDB" id="A0A6A8KMA3"/>
<keyword evidence="3" id="KW-0949">S-adenosyl-L-methionine</keyword>
<dbReference type="PANTHER" id="PTHR43787">
    <property type="entry name" value="FEMO COFACTOR BIOSYNTHESIS PROTEIN NIFB-RELATED"/>
    <property type="match status" value="1"/>
</dbReference>
<dbReference type="NCBIfam" id="TIGR04085">
    <property type="entry name" value="rSAM_more_4Fe4S"/>
    <property type="match status" value="1"/>
</dbReference>
<dbReference type="Proteomes" id="UP000477010">
    <property type="component" value="Unassembled WGS sequence"/>
</dbReference>
<dbReference type="InterPro" id="IPR023885">
    <property type="entry name" value="4Fe4S-binding_SPASM_dom"/>
</dbReference>
<dbReference type="Pfam" id="PF04055">
    <property type="entry name" value="Radical_SAM"/>
    <property type="match status" value="1"/>
</dbReference>
<evidence type="ECO:0000256" key="5">
    <source>
        <dbReference type="ARBA" id="ARBA00023004"/>
    </source>
</evidence>
<keyword evidence="2" id="KW-0004">4Fe-4S</keyword>
<dbReference type="SFLD" id="SFLDG01386">
    <property type="entry name" value="main_SPASM_domain-containing"/>
    <property type="match status" value="1"/>
</dbReference>
<dbReference type="PANTHER" id="PTHR43787:SF3">
    <property type="entry name" value="ARYLSULFATASE REGULATORY PROTEIN"/>
    <property type="match status" value="1"/>
</dbReference>
<evidence type="ECO:0000256" key="6">
    <source>
        <dbReference type="ARBA" id="ARBA00023014"/>
    </source>
</evidence>
<dbReference type="RefSeq" id="WP_154244566.1">
    <property type="nucleotide sequence ID" value="NZ_WKPZ01000005.1"/>
</dbReference>
<dbReference type="EMBL" id="WKQE01000032">
    <property type="protein sequence ID" value="MSC82063.1"/>
    <property type="molecule type" value="Genomic_DNA"/>
</dbReference>
<keyword evidence="5" id="KW-0408">Iron</keyword>
<evidence type="ECO:0000256" key="3">
    <source>
        <dbReference type="ARBA" id="ARBA00022691"/>
    </source>
</evidence>